<feature type="transmembrane region" description="Helical" evidence="1">
    <location>
        <begin position="44"/>
        <end position="62"/>
    </location>
</feature>
<organism evidence="2">
    <name type="scientific">Streptococcus salivarius</name>
    <dbReference type="NCBI Taxonomy" id="1304"/>
    <lineage>
        <taxon>Bacteria</taxon>
        <taxon>Bacillati</taxon>
        <taxon>Bacillota</taxon>
        <taxon>Bacilli</taxon>
        <taxon>Lactobacillales</taxon>
        <taxon>Streptococcaceae</taxon>
        <taxon>Streptococcus</taxon>
    </lineage>
</organism>
<feature type="transmembrane region" description="Helical" evidence="1">
    <location>
        <begin position="278"/>
        <end position="296"/>
    </location>
</feature>
<dbReference type="RefSeq" id="WP_183135888.1">
    <property type="nucleotide sequence ID" value="NZ_JADNBS010000003.1"/>
</dbReference>
<reference evidence="2" key="2">
    <citation type="submission" date="2017-02" db="EMBL/GenBank/DDBJ databases">
        <title>Diversity of integrative and conjugative elements of Streptococcus salivarius and their intra- and interspecies transfer.</title>
        <authorList>
            <person name="Dahmane N."/>
            <person name="Libante V."/>
            <person name="Charron-Bourgoin F."/>
            <person name="Guedon E."/>
            <person name="Guedon G."/>
            <person name="Leblond-Bourget N."/>
            <person name="Payot S."/>
        </authorList>
    </citation>
    <scope>NUCLEOTIDE SEQUENCE</scope>
    <source>
        <strain evidence="2">F1-8</strain>
    </source>
</reference>
<protein>
    <submittedName>
        <fullName evidence="2">Uncharacterized protein</fullName>
    </submittedName>
</protein>
<keyword evidence="1" id="KW-0472">Membrane</keyword>
<dbReference type="AlphaFoldDB" id="A0A1R3TBD6"/>
<feature type="transmembrane region" description="Helical" evidence="1">
    <location>
        <begin position="149"/>
        <end position="166"/>
    </location>
</feature>
<keyword evidence="1" id="KW-1133">Transmembrane helix</keyword>
<sequence>MDKNRILEKIKTNNFIKFCIIQFAFYLLYRLLIFGSQYYNNLKFIHLIFLIINESWFLNIFWKRYRRKALIDNQGYIKEVNHKKTQIKYIFKIFLITLIYVVLNVILSSFNKLMLSNLVDIQDIEIVIKMVWITHIFLELFRIIISEQFGVYVPIITVILILGVFASFSNNILATFLISTLFLGVINWLVSEDAFIYLQDLIDISTNLTISIDMKSKKMLSKVRARALFVSIAYNLSILTSESVLKNTEIRKILSNLIVTLKISGQDNQIGQNYFSNFIVKVGFLVLYYLILKIFIDNMFRKRESYGIPIVSNILNSYNDLILKEFKNQIKNKSLNEIRIKQYYVKKINKYFIIRNKSKLYVHFDEQDIFDHYISSKTYKSMNMSEKRKYCKTNKRKIFKQIEILEATLESTV</sequence>
<proteinExistence type="predicted"/>
<name>A0A1R3TBD6_STRSL</name>
<feature type="transmembrane region" description="Helical" evidence="1">
    <location>
        <begin position="12"/>
        <end position="32"/>
    </location>
</feature>
<feature type="transmembrane region" description="Helical" evidence="1">
    <location>
        <begin position="89"/>
        <end position="106"/>
    </location>
</feature>
<accession>A0A1R3TBD6</accession>
<feature type="transmembrane region" description="Helical" evidence="1">
    <location>
        <begin position="172"/>
        <end position="190"/>
    </location>
</feature>
<evidence type="ECO:0000256" key="1">
    <source>
        <dbReference type="SAM" id="Phobius"/>
    </source>
</evidence>
<reference evidence="2" key="1">
    <citation type="submission" date="2016-08" db="EMBL/GenBank/DDBJ databases">
        <authorList>
            <person name="Seilhamer J.J."/>
        </authorList>
    </citation>
    <scope>NUCLEOTIDE SEQUENCE</scope>
    <source>
        <strain evidence="2">F1-8</strain>
    </source>
</reference>
<keyword evidence="1" id="KW-0812">Transmembrane</keyword>
<dbReference type="EMBL" id="LT622828">
    <property type="protein sequence ID" value="SCW20709.1"/>
    <property type="molecule type" value="Genomic_DNA"/>
</dbReference>
<evidence type="ECO:0000313" key="2">
    <source>
        <dbReference type="EMBL" id="SCW20709.1"/>
    </source>
</evidence>
<feature type="transmembrane region" description="Helical" evidence="1">
    <location>
        <begin position="223"/>
        <end position="241"/>
    </location>
</feature>
<feature type="transmembrane region" description="Helical" evidence="1">
    <location>
        <begin position="126"/>
        <end position="144"/>
    </location>
</feature>